<evidence type="ECO:0000256" key="7">
    <source>
        <dbReference type="SAM" id="Phobius"/>
    </source>
</evidence>
<feature type="transmembrane region" description="Helical" evidence="7">
    <location>
        <begin position="80"/>
        <end position="98"/>
    </location>
</feature>
<gene>
    <name evidence="9" type="ORF">NSCI0253_LOCUS26476</name>
</gene>
<evidence type="ECO:0000256" key="4">
    <source>
        <dbReference type="ARBA" id="ARBA00022692"/>
    </source>
</evidence>
<evidence type="ECO:0000256" key="5">
    <source>
        <dbReference type="ARBA" id="ARBA00022989"/>
    </source>
</evidence>
<dbReference type="GO" id="GO:0005337">
    <property type="term" value="F:nucleoside transmembrane transporter activity"/>
    <property type="evidence" value="ECO:0007669"/>
    <property type="project" value="InterPro"/>
</dbReference>
<protein>
    <recommendedName>
        <fullName evidence="10">Equilibrative nucleoside transporter 1</fullName>
    </recommendedName>
</protein>
<name>A0A7S1AGF5_NOCSC</name>
<dbReference type="PANTHER" id="PTHR10332">
    <property type="entry name" value="EQUILIBRATIVE NUCLEOSIDE TRANSPORTER"/>
    <property type="match status" value="1"/>
</dbReference>
<dbReference type="AlphaFoldDB" id="A0A7S1AGF5"/>
<comment type="subcellular location">
    <subcellularLocation>
        <location evidence="1">Membrane</location>
        <topology evidence="1">Multi-pass membrane protein</topology>
    </subcellularLocation>
</comment>
<keyword evidence="8" id="KW-0732">Signal</keyword>
<keyword evidence="5 7" id="KW-1133">Transmembrane helix</keyword>
<dbReference type="PRINTS" id="PR01130">
    <property type="entry name" value="DERENTRNSPRT"/>
</dbReference>
<dbReference type="PANTHER" id="PTHR10332:SF10">
    <property type="entry name" value="EQUILIBRATIVE NUCLEOSIDE TRANSPORTER 4"/>
    <property type="match status" value="1"/>
</dbReference>
<evidence type="ECO:0000256" key="3">
    <source>
        <dbReference type="ARBA" id="ARBA00022448"/>
    </source>
</evidence>
<evidence type="ECO:0000256" key="2">
    <source>
        <dbReference type="ARBA" id="ARBA00007965"/>
    </source>
</evidence>
<keyword evidence="4 7" id="KW-0812">Transmembrane</keyword>
<dbReference type="EMBL" id="HBFQ01037480">
    <property type="protein sequence ID" value="CAD8852126.1"/>
    <property type="molecule type" value="Transcribed_RNA"/>
</dbReference>
<feature type="chain" id="PRO_5031192937" description="Equilibrative nucleoside transporter 1" evidence="8">
    <location>
        <begin position="28"/>
        <end position="186"/>
    </location>
</feature>
<dbReference type="InterPro" id="IPR002259">
    <property type="entry name" value="Eqnu_transpt"/>
</dbReference>
<dbReference type="Pfam" id="PF01733">
    <property type="entry name" value="Nucleoside_tran"/>
    <property type="match status" value="1"/>
</dbReference>
<feature type="signal peptide" evidence="8">
    <location>
        <begin position="1"/>
        <end position="27"/>
    </location>
</feature>
<reference evidence="9" key="1">
    <citation type="submission" date="2021-01" db="EMBL/GenBank/DDBJ databases">
        <authorList>
            <person name="Corre E."/>
            <person name="Pelletier E."/>
            <person name="Niang G."/>
            <person name="Scheremetjew M."/>
            <person name="Finn R."/>
            <person name="Kale V."/>
            <person name="Holt S."/>
            <person name="Cochrane G."/>
            <person name="Meng A."/>
            <person name="Brown T."/>
            <person name="Cohen L."/>
        </authorList>
    </citation>
    <scope>NUCLEOTIDE SEQUENCE</scope>
</reference>
<feature type="transmembrane region" description="Helical" evidence="7">
    <location>
        <begin position="110"/>
        <end position="132"/>
    </location>
</feature>
<comment type="similarity">
    <text evidence="2">Belongs to the SLC29A/ENT transporter (TC 2.A.57) family.</text>
</comment>
<feature type="transmembrane region" description="Helical" evidence="7">
    <location>
        <begin position="153"/>
        <end position="172"/>
    </location>
</feature>
<evidence type="ECO:0000256" key="6">
    <source>
        <dbReference type="ARBA" id="ARBA00023136"/>
    </source>
</evidence>
<keyword evidence="6 7" id="KW-0472">Membrane</keyword>
<dbReference type="GO" id="GO:0005886">
    <property type="term" value="C:plasma membrane"/>
    <property type="evidence" value="ECO:0007669"/>
    <property type="project" value="TreeGrafter"/>
</dbReference>
<feature type="transmembrane region" description="Helical" evidence="7">
    <location>
        <begin position="43"/>
        <end position="60"/>
    </location>
</feature>
<evidence type="ECO:0000256" key="1">
    <source>
        <dbReference type="ARBA" id="ARBA00004141"/>
    </source>
</evidence>
<evidence type="ECO:0000313" key="9">
    <source>
        <dbReference type="EMBL" id="CAD8852126.1"/>
    </source>
</evidence>
<keyword evidence="3" id="KW-0813">Transport</keyword>
<accession>A0A7S1AGF5</accession>
<sequence>MSHVWPSVLANFLIFFVTLSLWPTVIGDACVVPLTENNPKLTSWWFDIVMLTFNLGDFIGKSEKYTLQWGTRVLSPKVQLALAVLRAVIFFPLILTASAPQLYSPASARWVLLFGTLGVGLSNGWLSSVCFMRAPKALPEGTRNEVAEQATSLLYFGLFLGLAFGALAAFVAQQTFLKNHLHVCYS</sequence>
<evidence type="ECO:0000256" key="8">
    <source>
        <dbReference type="SAM" id="SignalP"/>
    </source>
</evidence>
<organism evidence="9">
    <name type="scientific">Noctiluca scintillans</name>
    <name type="common">Sea sparkle</name>
    <name type="synonym">Red tide dinoflagellate</name>
    <dbReference type="NCBI Taxonomy" id="2966"/>
    <lineage>
        <taxon>Eukaryota</taxon>
        <taxon>Sar</taxon>
        <taxon>Alveolata</taxon>
        <taxon>Dinophyceae</taxon>
        <taxon>Noctilucales</taxon>
        <taxon>Noctilucaceae</taxon>
        <taxon>Noctiluca</taxon>
    </lineage>
</organism>
<evidence type="ECO:0008006" key="10">
    <source>
        <dbReference type="Google" id="ProtNLM"/>
    </source>
</evidence>
<proteinExistence type="inferred from homology"/>